<dbReference type="Proteomes" id="UP000015241">
    <property type="component" value="Unassembled WGS sequence"/>
</dbReference>
<dbReference type="eggNOG" id="KOG2822">
    <property type="taxonomic scope" value="Eukaryota"/>
</dbReference>
<keyword evidence="1" id="KW-1133">Transmembrane helix</keyword>
<gene>
    <name evidence="2" type="ORF">FOMPIDRAFT_1045062</name>
</gene>
<protein>
    <submittedName>
        <fullName evidence="2">Uncharacterized protein</fullName>
    </submittedName>
</protein>
<dbReference type="STRING" id="743788.S8ES73"/>
<evidence type="ECO:0000256" key="1">
    <source>
        <dbReference type="SAM" id="Phobius"/>
    </source>
</evidence>
<dbReference type="HOGENOM" id="CLU_1825318_0_0_1"/>
<organism evidence="2 3">
    <name type="scientific">Fomitopsis schrenkii</name>
    <name type="common">Brown rot fungus</name>
    <dbReference type="NCBI Taxonomy" id="2126942"/>
    <lineage>
        <taxon>Eukaryota</taxon>
        <taxon>Fungi</taxon>
        <taxon>Dikarya</taxon>
        <taxon>Basidiomycota</taxon>
        <taxon>Agaricomycotina</taxon>
        <taxon>Agaricomycetes</taxon>
        <taxon>Polyporales</taxon>
        <taxon>Fomitopsis</taxon>
    </lineage>
</organism>
<sequence>MVQWHPQPVDDYPCFEDAFAFMSVEIHTQCPRGNWVDVATWWIIGGMKMILGILIIFVWRILAQSILHVVLPPIFRLLAHAFTLPHRRFYTPATDYTSVPPEKGLYPIPSVIDLPNVMDTATDMGVGAGGNSPAGSMARAA</sequence>
<dbReference type="EMBL" id="KE504123">
    <property type="protein sequence ID" value="EPT05759.1"/>
    <property type="molecule type" value="Genomic_DNA"/>
</dbReference>
<dbReference type="OrthoDB" id="301434at2759"/>
<evidence type="ECO:0000313" key="2">
    <source>
        <dbReference type="EMBL" id="EPT05759.1"/>
    </source>
</evidence>
<accession>S8ES73</accession>
<keyword evidence="3" id="KW-1185">Reference proteome</keyword>
<feature type="transmembrane region" description="Helical" evidence="1">
    <location>
        <begin position="41"/>
        <end position="62"/>
    </location>
</feature>
<evidence type="ECO:0000313" key="3">
    <source>
        <dbReference type="Proteomes" id="UP000015241"/>
    </source>
</evidence>
<reference evidence="2 3" key="1">
    <citation type="journal article" date="2012" name="Science">
        <title>The Paleozoic origin of enzymatic lignin decomposition reconstructed from 31 fungal genomes.</title>
        <authorList>
            <person name="Floudas D."/>
            <person name="Binder M."/>
            <person name="Riley R."/>
            <person name="Barry K."/>
            <person name="Blanchette R.A."/>
            <person name="Henrissat B."/>
            <person name="Martinez A.T."/>
            <person name="Otillar R."/>
            <person name="Spatafora J.W."/>
            <person name="Yadav J.S."/>
            <person name="Aerts A."/>
            <person name="Benoit I."/>
            <person name="Boyd A."/>
            <person name="Carlson A."/>
            <person name="Copeland A."/>
            <person name="Coutinho P.M."/>
            <person name="de Vries R.P."/>
            <person name="Ferreira P."/>
            <person name="Findley K."/>
            <person name="Foster B."/>
            <person name="Gaskell J."/>
            <person name="Glotzer D."/>
            <person name="Gorecki P."/>
            <person name="Heitman J."/>
            <person name="Hesse C."/>
            <person name="Hori C."/>
            <person name="Igarashi K."/>
            <person name="Jurgens J.A."/>
            <person name="Kallen N."/>
            <person name="Kersten P."/>
            <person name="Kohler A."/>
            <person name="Kuees U."/>
            <person name="Kumar T.K.A."/>
            <person name="Kuo A."/>
            <person name="LaButti K."/>
            <person name="Larrondo L.F."/>
            <person name="Lindquist E."/>
            <person name="Ling A."/>
            <person name="Lombard V."/>
            <person name="Lucas S."/>
            <person name="Lundell T."/>
            <person name="Martin R."/>
            <person name="McLaughlin D.J."/>
            <person name="Morgenstern I."/>
            <person name="Morin E."/>
            <person name="Murat C."/>
            <person name="Nagy L.G."/>
            <person name="Nolan M."/>
            <person name="Ohm R.A."/>
            <person name="Patyshakuliyeva A."/>
            <person name="Rokas A."/>
            <person name="Ruiz-Duenas F.J."/>
            <person name="Sabat G."/>
            <person name="Salamov A."/>
            <person name="Samejima M."/>
            <person name="Schmutz J."/>
            <person name="Slot J.C."/>
            <person name="St John F."/>
            <person name="Stenlid J."/>
            <person name="Sun H."/>
            <person name="Sun S."/>
            <person name="Syed K."/>
            <person name="Tsang A."/>
            <person name="Wiebenga A."/>
            <person name="Young D."/>
            <person name="Pisabarro A."/>
            <person name="Eastwood D.C."/>
            <person name="Martin F."/>
            <person name="Cullen D."/>
            <person name="Grigoriev I.V."/>
            <person name="Hibbett D.S."/>
        </authorList>
    </citation>
    <scope>NUCLEOTIDE SEQUENCE</scope>
    <source>
        <strain evidence="3">FP-58527</strain>
    </source>
</reference>
<dbReference type="AlphaFoldDB" id="S8ES73"/>
<dbReference type="InParanoid" id="S8ES73"/>
<keyword evidence="1" id="KW-0812">Transmembrane</keyword>
<proteinExistence type="predicted"/>
<name>S8ES73_FOMSC</name>
<keyword evidence="1" id="KW-0472">Membrane</keyword>